<gene>
    <name evidence="3" type="ORF">G3R41_19910</name>
    <name evidence="2" type="ORF">GCU67_19260</name>
</gene>
<dbReference type="PROSITE" id="PS50887">
    <property type="entry name" value="GGDEF"/>
    <property type="match status" value="1"/>
</dbReference>
<evidence type="ECO:0000313" key="3">
    <source>
        <dbReference type="EMBL" id="NEN53174.1"/>
    </source>
</evidence>
<dbReference type="InterPro" id="IPR000160">
    <property type="entry name" value="GGDEF_dom"/>
</dbReference>
<evidence type="ECO:0000313" key="2">
    <source>
        <dbReference type="EMBL" id="NEK96286.1"/>
    </source>
</evidence>
<sequence>MTPAAPTVDEDLASARWRLLAVSGTEHAHVFSAELAAAAVLTDAEEPCWRAWAAAFTARAALLSGDRDGAAAGVATARAELERCLPTAEHALGLAYLAHLEAVADRFDAALHLAVDASLLADQVAPEAPSRELHQAHLWLSLALTRLDLEELAVDQALAGARVAAALPDLGDQWQLLRLAAQQHAELAQTVHRRGDLPRSRELAAVALRCATAARELPVEPTDDDLDLLDVVQAWALTLAGRLDDALPPLRRVQRHLATGELRTWLTGYADLVLARLLAQRCAADLDDRQGDEAVDRLVTASGAFAAVGDRRRYRQCLLELGRASAALGHTTEALHWLEAYRTETSRTHLYGRELWAEMFVRRSRLREAERQTAVLRRHALEDTLTGLGNRRSAEHRMDDLRIDREPVSLAVVDVDGFKSVNDQNSHLHGDEVLRRVAELLRQHSRTGDEVFRWAGDEFVVVLPDTTQAQAVIAMERLRTAIADADWGDMDVPVRVTVSIGVASASPGGAAGPRSWRELFESADLHLFGAKSSGRNRVRAALGGATPPAPVARPAGSIDELVAEVLSTSERRPGWAFDDGEVAS</sequence>
<evidence type="ECO:0000313" key="5">
    <source>
        <dbReference type="Proteomes" id="UP000471152"/>
    </source>
</evidence>
<dbReference type="GO" id="GO:0052621">
    <property type="term" value="F:diguanylate cyclase activity"/>
    <property type="evidence" value="ECO:0007669"/>
    <property type="project" value="TreeGrafter"/>
</dbReference>
<dbReference type="Gene3D" id="3.30.70.270">
    <property type="match status" value="1"/>
</dbReference>
<dbReference type="GO" id="GO:1902201">
    <property type="term" value="P:negative regulation of bacterial-type flagellum-dependent cell motility"/>
    <property type="evidence" value="ECO:0007669"/>
    <property type="project" value="TreeGrafter"/>
</dbReference>
<dbReference type="Proteomes" id="UP000471152">
    <property type="component" value="Unassembled WGS sequence"/>
</dbReference>
<dbReference type="RefSeq" id="WP_163612973.1">
    <property type="nucleotide sequence ID" value="NZ_JAAGWB010000061.1"/>
</dbReference>
<organism evidence="3 5">
    <name type="scientific">Modestobacter muralis</name>
    <dbReference type="NCBI Taxonomy" id="1608614"/>
    <lineage>
        <taxon>Bacteria</taxon>
        <taxon>Bacillati</taxon>
        <taxon>Actinomycetota</taxon>
        <taxon>Actinomycetes</taxon>
        <taxon>Geodermatophilales</taxon>
        <taxon>Geodermatophilaceae</taxon>
        <taxon>Modestobacter</taxon>
    </lineage>
</organism>
<proteinExistence type="predicted"/>
<comment type="caution">
    <text evidence="3">The sequence shown here is derived from an EMBL/GenBank/DDBJ whole genome shotgun (WGS) entry which is preliminary data.</text>
</comment>
<dbReference type="FunFam" id="3.30.70.270:FF:000001">
    <property type="entry name" value="Diguanylate cyclase domain protein"/>
    <property type="match status" value="1"/>
</dbReference>
<dbReference type="InterPro" id="IPR050469">
    <property type="entry name" value="Diguanylate_Cyclase"/>
</dbReference>
<dbReference type="InterPro" id="IPR029787">
    <property type="entry name" value="Nucleotide_cyclase"/>
</dbReference>
<protein>
    <submittedName>
        <fullName evidence="3">GGDEF domain-containing protein</fullName>
    </submittedName>
</protein>
<dbReference type="PANTHER" id="PTHR45138">
    <property type="entry name" value="REGULATORY COMPONENTS OF SENSORY TRANSDUCTION SYSTEM"/>
    <property type="match status" value="1"/>
</dbReference>
<accession>A0A6P0HFH1</accession>
<dbReference type="SUPFAM" id="SSF55073">
    <property type="entry name" value="Nucleotide cyclase"/>
    <property type="match status" value="1"/>
</dbReference>
<dbReference type="InterPro" id="IPR043128">
    <property type="entry name" value="Rev_trsase/Diguanyl_cyclase"/>
</dbReference>
<reference evidence="3 5" key="2">
    <citation type="submission" date="2020-02" db="EMBL/GenBank/DDBJ databases">
        <title>The WGS of Modestobacter muralis DSM 100205.</title>
        <authorList>
            <person name="Jiang Z."/>
        </authorList>
    </citation>
    <scope>NUCLEOTIDE SEQUENCE [LARGE SCALE GENOMIC DNA]</scope>
    <source>
        <strain evidence="3 5">DSM 100205</strain>
    </source>
</reference>
<keyword evidence="4" id="KW-1185">Reference proteome</keyword>
<dbReference type="PANTHER" id="PTHR45138:SF9">
    <property type="entry name" value="DIGUANYLATE CYCLASE DGCM-RELATED"/>
    <property type="match status" value="1"/>
</dbReference>
<dbReference type="SMART" id="SM00267">
    <property type="entry name" value="GGDEF"/>
    <property type="match status" value="1"/>
</dbReference>
<dbReference type="CDD" id="cd01949">
    <property type="entry name" value="GGDEF"/>
    <property type="match status" value="1"/>
</dbReference>
<feature type="domain" description="GGDEF" evidence="1">
    <location>
        <begin position="406"/>
        <end position="543"/>
    </location>
</feature>
<name>A0A6P0HFH1_9ACTN</name>
<dbReference type="EMBL" id="JAAGWH010000059">
    <property type="protein sequence ID" value="NEK96286.1"/>
    <property type="molecule type" value="Genomic_DNA"/>
</dbReference>
<dbReference type="Proteomes" id="UP000468828">
    <property type="component" value="Unassembled WGS sequence"/>
</dbReference>
<dbReference type="NCBIfam" id="TIGR00254">
    <property type="entry name" value="GGDEF"/>
    <property type="match status" value="1"/>
</dbReference>
<dbReference type="Pfam" id="PF00990">
    <property type="entry name" value="GGDEF"/>
    <property type="match status" value="1"/>
</dbReference>
<dbReference type="EMBL" id="JAAGWB010000061">
    <property type="protein sequence ID" value="NEN53174.1"/>
    <property type="molecule type" value="Genomic_DNA"/>
</dbReference>
<reference evidence="2 4" key="1">
    <citation type="submission" date="2020-01" db="EMBL/GenBank/DDBJ databases">
        <title>the WGS Modestobacter muralis CPCC 204518.</title>
        <authorList>
            <person name="Jiang Z."/>
        </authorList>
    </citation>
    <scope>NUCLEOTIDE SEQUENCE [LARGE SCALE GENOMIC DNA]</scope>
    <source>
        <strain evidence="2 4">DSM 100205</strain>
    </source>
</reference>
<dbReference type="GO" id="GO:0043709">
    <property type="term" value="P:cell adhesion involved in single-species biofilm formation"/>
    <property type="evidence" value="ECO:0007669"/>
    <property type="project" value="TreeGrafter"/>
</dbReference>
<evidence type="ECO:0000313" key="4">
    <source>
        <dbReference type="Proteomes" id="UP000468828"/>
    </source>
</evidence>
<dbReference type="AlphaFoldDB" id="A0A6P0HFH1"/>
<dbReference type="GO" id="GO:0005886">
    <property type="term" value="C:plasma membrane"/>
    <property type="evidence" value="ECO:0007669"/>
    <property type="project" value="TreeGrafter"/>
</dbReference>
<evidence type="ECO:0000259" key="1">
    <source>
        <dbReference type="PROSITE" id="PS50887"/>
    </source>
</evidence>